<evidence type="ECO:0000313" key="9">
    <source>
        <dbReference type="Proteomes" id="UP001216150"/>
    </source>
</evidence>
<comment type="similarity">
    <text evidence="2">Belongs to the amino acid/polyamine transporter 2 family.</text>
</comment>
<evidence type="ECO:0000256" key="3">
    <source>
        <dbReference type="ARBA" id="ARBA00022692"/>
    </source>
</evidence>
<dbReference type="PANTHER" id="PTHR22950:SF479">
    <property type="entry name" value="AMINO ACID TRANSPORTER (EUROFUNG)-RELATED"/>
    <property type="match status" value="1"/>
</dbReference>
<feature type="transmembrane region" description="Helical" evidence="6">
    <location>
        <begin position="186"/>
        <end position="207"/>
    </location>
</feature>
<evidence type="ECO:0000313" key="8">
    <source>
        <dbReference type="EMBL" id="KAJ5580961.1"/>
    </source>
</evidence>
<gene>
    <name evidence="8" type="ORF">N7450_007262</name>
</gene>
<feature type="transmembrane region" description="Helical" evidence="6">
    <location>
        <begin position="44"/>
        <end position="66"/>
    </location>
</feature>
<feature type="transmembrane region" description="Helical" evidence="6">
    <location>
        <begin position="369"/>
        <end position="392"/>
    </location>
</feature>
<feature type="domain" description="Amino acid transporter transmembrane" evidence="7">
    <location>
        <begin position="47"/>
        <end position="393"/>
    </location>
</feature>
<name>A0AAD6GRT1_9EURO</name>
<keyword evidence="9" id="KW-1185">Reference proteome</keyword>
<comment type="subcellular location">
    <subcellularLocation>
        <location evidence="1">Membrane</location>
        <topology evidence="1">Multi-pass membrane protein</topology>
    </subcellularLocation>
</comment>
<dbReference type="Pfam" id="PF01490">
    <property type="entry name" value="Aa_trans"/>
    <property type="match status" value="1"/>
</dbReference>
<dbReference type="InterPro" id="IPR013057">
    <property type="entry name" value="AA_transpt_TM"/>
</dbReference>
<feature type="transmembrane region" description="Helical" evidence="6">
    <location>
        <begin position="264"/>
        <end position="283"/>
    </location>
</feature>
<dbReference type="EMBL" id="JAQJAC010000006">
    <property type="protein sequence ID" value="KAJ5580961.1"/>
    <property type="molecule type" value="Genomic_DNA"/>
</dbReference>
<dbReference type="AlphaFoldDB" id="A0AAD6GRT1"/>
<evidence type="ECO:0000256" key="6">
    <source>
        <dbReference type="SAM" id="Phobius"/>
    </source>
</evidence>
<dbReference type="GO" id="GO:0016020">
    <property type="term" value="C:membrane"/>
    <property type="evidence" value="ECO:0007669"/>
    <property type="project" value="UniProtKB-SubCell"/>
</dbReference>
<dbReference type="PANTHER" id="PTHR22950">
    <property type="entry name" value="AMINO ACID TRANSPORTER"/>
    <property type="match status" value="1"/>
</dbReference>
<reference evidence="8 9" key="1">
    <citation type="journal article" date="2023" name="IMA Fungus">
        <title>Comparative genomic study of the Penicillium genus elucidates a diverse pangenome and 15 lateral gene transfer events.</title>
        <authorList>
            <person name="Petersen C."/>
            <person name="Sorensen T."/>
            <person name="Nielsen M.R."/>
            <person name="Sondergaard T.E."/>
            <person name="Sorensen J.L."/>
            <person name="Fitzpatrick D.A."/>
            <person name="Frisvad J.C."/>
            <person name="Nielsen K.L."/>
        </authorList>
    </citation>
    <scope>NUCLEOTIDE SEQUENCE [LARGE SCALE GENOMIC DNA]</scope>
    <source>
        <strain evidence="8 9">IBT 29057</strain>
    </source>
</reference>
<keyword evidence="3 6" id="KW-0812">Transmembrane</keyword>
<keyword evidence="4 6" id="KW-1133">Transmembrane helix</keyword>
<evidence type="ECO:0000256" key="5">
    <source>
        <dbReference type="ARBA" id="ARBA00023136"/>
    </source>
</evidence>
<keyword evidence="5 6" id="KW-0472">Membrane</keyword>
<evidence type="ECO:0000259" key="7">
    <source>
        <dbReference type="Pfam" id="PF01490"/>
    </source>
</evidence>
<evidence type="ECO:0000256" key="1">
    <source>
        <dbReference type="ARBA" id="ARBA00004141"/>
    </source>
</evidence>
<dbReference type="Proteomes" id="UP001216150">
    <property type="component" value="Unassembled WGS sequence"/>
</dbReference>
<sequence length="414" mass="45209">MGEEGSQVQYKSMKWCDDCAVNFFRSSFSSIIDGNFRNCPMLTIRLSGCVIILGIGILTTYTGYVLGQFKLQYPHIHNMSDAAGLLFGDMGREVVTAAQIIFFVFLMGAHILTFSIIMNTLTGHGACTIIFCLAGAILCFVLTLSRRLEENSLTSLSIFIAVMITMIAIGIEVPDPKAYAINHPTLASGFSASLNIVVSFSGHLSYFSFQSELAEPKNFTKALVTLQLTSILLYLVPALVIYRYAGASVKSPALLRTSSSVAKVSFGIAVGTIVIAGVIIAHIGAKTIYVRLFRGTSRMNERSFISNGTWVLIVLCLWTVAWIIANSIPVFNDLLNLLAAAFASWFSFGFEALFWFHMNKKRLNSPWQFALAGLNILIILLTCLMCGMGLWATGKSIAVSARSAHKAFSCADNR</sequence>
<feature type="transmembrane region" description="Helical" evidence="6">
    <location>
        <begin position="123"/>
        <end position="144"/>
    </location>
</feature>
<comment type="caution">
    <text evidence="8">The sequence shown here is derived from an EMBL/GenBank/DDBJ whole genome shotgun (WGS) entry which is preliminary data.</text>
</comment>
<protein>
    <recommendedName>
        <fullName evidence="7">Amino acid transporter transmembrane domain-containing protein</fullName>
    </recommendedName>
</protein>
<accession>A0AAD6GRT1</accession>
<evidence type="ECO:0000256" key="4">
    <source>
        <dbReference type="ARBA" id="ARBA00022989"/>
    </source>
</evidence>
<dbReference type="GO" id="GO:0015179">
    <property type="term" value="F:L-amino acid transmembrane transporter activity"/>
    <property type="evidence" value="ECO:0007669"/>
    <property type="project" value="TreeGrafter"/>
</dbReference>
<feature type="transmembrane region" description="Helical" evidence="6">
    <location>
        <begin position="94"/>
        <end position="117"/>
    </location>
</feature>
<proteinExistence type="inferred from homology"/>
<feature type="transmembrane region" description="Helical" evidence="6">
    <location>
        <begin position="337"/>
        <end position="357"/>
    </location>
</feature>
<feature type="transmembrane region" description="Helical" evidence="6">
    <location>
        <begin position="219"/>
        <end position="244"/>
    </location>
</feature>
<feature type="transmembrane region" description="Helical" evidence="6">
    <location>
        <begin position="304"/>
        <end position="325"/>
    </location>
</feature>
<feature type="transmembrane region" description="Helical" evidence="6">
    <location>
        <begin position="156"/>
        <end position="174"/>
    </location>
</feature>
<evidence type="ECO:0000256" key="2">
    <source>
        <dbReference type="ARBA" id="ARBA00008066"/>
    </source>
</evidence>
<organism evidence="8 9">
    <name type="scientific">Penicillium hetheringtonii</name>
    <dbReference type="NCBI Taxonomy" id="911720"/>
    <lineage>
        <taxon>Eukaryota</taxon>
        <taxon>Fungi</taxon>
        <taxon>Dikarya</taxon>
        <taxon>Ascomycota</taxon>
        <taxon>Pezizomycotina</taxon>
        <taxon>Eurotiomycetes</taxon>
        <taxon>Eurotiomycetidae</taxon>
        <taxon>Eurotiales</taxon>
        <taxon>Aspergillaceae</taxon>
        <taxon>Penicillium</taxon>
    </lineage>
</organism>